<evidence type="ECO:0000313" key="2">
    <source>
        <dbReference type="Proteomes" id="UP000719766"/>
    </source>
</evidence>
<protein>
    <submittedName>
        <fullName evidence="1">Uncharacterized protein</fullName>
    </submittedName>
</protein>
<organism evidence="1 2">
    <name type="scientific">Suillus plorans</name>
    <dbReference type="NCBI Taxonomy" id="116603"/>
    <lineage>
        <taxon>Eukaryota</taxon>
        <taxon>Fungi</taxon>
        <taxon>Dikarya</taxon>
        <taxon>Basidiomycota</taxon>
        <taxon>Agaricomycotina</taxon>
        <taxon>Agaricomycetes</taxon>
        <taxon>Agaricomycetidae</taxon>
        <taxon>Boletales</taxon>
        <taxon>Suillineae</taxon>
        <taxon>Suillaceae</taxon>
        <taxon>Suillus</taxon>
    </lineage>
</organism>
<evidence type="ECO:0000313" key="1">
    <source>
        <dbReference type="EMBL" id="KAG1792518.1"/>
    </source>
</evidence>
<dbReference type="AlphaFoldDB" id="A0A9P7AP68"/>
<proteinExistence type="predicted"/>
<accession>A0A9P7AP68</accession>
<dbReference type="RefSeq" id="XP_041159131.1">
    <property type="nucleotide sequence ID" value="XM_041296832.1"/>
</dbReference>
<dbReference type="EMBL" id="JABBWE010000036">
    <property type="protein sequence ID" value="KAG1792518.1"/>
    <property type="molecule type" value="Genomic_DNA"/>
</dbReference>
<dbReference type="OrthoDB" id="2369050at2759"/>
<sequence>MLSSSQGSKPFNKWAVDIQSLNTLLRGTTLHLSETNLHYHLEAHMHPELANKYHVEKVSTTVGFWLWIEKIHLLDEKHLRQLVKQKEAVEATIHAECFRNGRDKKLSLLTQYNARSGASRKTGSFVRVPPLTEEEWRLLRDNNGCFKCREPFAGHTSNVCSKEFPDGASYKTVTAT</sequence>
<name>A0A9P7AP68_9AGAM</name>
<gene>
    <name evidence="1" type="ORF">HD556DRAFT_1222355</name>
</gene>
<comment type="caution">
    <text evidence="1">The sequence shown here is derived from an EMBL/GenBank/DDBJ whole genome shotgun (WGS) entry which is preliminary data.</text>
</comment>
<feature type="non-terminal residue" evidence="1">
    <location>
        <position position="176"/>
    </location>
</feature>
<reference evidence="1" key="1">
    <citation type="journal article" date="2020" name="New Phytol.">
        <title>Comparative genomics reveals dynamic genome evolution in host specialist ectomycorrhizal fungi.</title>
        <authorList>
            <person name="Lofgren L.A."/>
            <person name="Nguyen N.H."/>
            <person name="Vilgalys R."/>
            <person name="Ruytinx J."/>
            <person name="Liao H.L."/>
            <person name="Branco S."/>
            <person name="Kuo A."/>
            <person name="LaButti K."/>
            <person name="Lipzen A."/>
            <person name="Andreopoulos W."/>
            <person name="Pangilinan J."/>
            <person name="Riley R."/>
            <person name="Hundley H."/>
            <person name="Na H."/>
            <person name="Barry K."/>
            <person name="Grigoriev I.V."/>
            <person name="Stajich J.E."/>
            <person name="Kennedy P.G."/>
        </authorList>
    </citation>
    <scope>NUCLEOTIDE SEQUENCE</scope>
    <source>
        <strain evidence="1">S12</strain>
    </source>
</reference>
<keyword evidence="2" id="KW-1185">Reference proteome</keyword>
<dbReference type="Proteomes" id="UP000719766">
    <property type="component" value="Unassembled WGS sequence"/>
</dbReference>
<dbReference type="GeneID" id="64590596"/>